<evidence type="ECO:0000313" key="3">
    <source>
        <dbReference type="EMBL" id="EEK16376.1"/>
    </source>
</evidence>
<dbReference type="eggNOG" id="COG0457">
    <property type="taxonomic scope" value="Bacteria"/>
</dbReference>
<evidence type="ECO:0000313" key="4">
    <source>
        <dbReference type="Proteomes" id="UP000003303"/>
    </source>
</evidence>
<dbReference type="SMART" id="SM00028">
    <property type="entry name" value="TPR"/>
    <property type="match status" value="2"/>
</dbReference>
<keyword evidence="1" id="KW-0802">TPR repeat</keyword>
<proteinExistence type="predicted"/>
<name>C2MD25_9PORP</name>
<dbReference type="Gene3D" id="1.25.40.10">
    <property type="entry name" value="Tetratricopeptide repeat domain"/>
    <property type="match status" value="1"/>
</dbReference>
<dbReference type="EMBL" id="ACLR01000182">
    <property type="protein sequence ID" value="EEK16376.1"/>
    <property type="molecule type" value="Genomic_DNA"/>
</dbReference>
<dbReference type="Proteomes" id="UP000003303">
    <property type="component" value="Unassembled WGS sequence"/>
</dbReference>
<dbReference type="InterPro" id="IPR019734">
    <property type="entry name" value="TPR_rpt"/>
</dbReference>
<dbReference type="PROSITE" id="PS50005">
    <property type="entry name" value="TPR"/>
    <property type="match status" value="1"/>
</dbReference>
<feature type="signal peptide" evidence="2">
    <location>
        <begin position="1"/>
        <end position="23"/>
    </location>
</feature>
<dbReference type="AlphaFoldDB" id="C2MD25"/>
<feature type="chain" id="PRO_5002916491" evidence="2">
    <location>
        <begin position="24"/>
        <end position="456"/>
    </location>
</feature>
<evidence type="ECO:0000256" key="1">
    <source>
        <dbReference type="PROSITE-ProRule" id="PRU00339"/>
    </source>
</evidence>
<reference evidence="3 4" key="1">
    <citation type="submission" date="2009-04" db="EMBL/GenBank/DDBJ databases">
        <authorList>
            <person name="Sebastian Y."/>
            <person name="Madupu R."/>
            <person name="Durkin A.S."/>
            <person name="Torralba M."/>
            <person name="Methe B."/>
            <person name="Sutton G.G."/>
            <person name="Strausberg R.L."/>
            <person name="Nelson K.E."/>
        </authorList>
    </citation>
    <scope>NUCLEOTIDE SEQUENCE [LARGE SCALE GENOMIC DNA]</scope>
    <source>
        <strain evidence="3 4">60-3</strain>
    </source>
</reference>
<organism evidence="3 4">
    <name type="scientific">Porphyromonas uenonis 60-3</name>
    <dbReference type="NCBI Taxonomy" id="596327"/>
    <lineage>
        <taxon>Bacteria</taxon>
        <taxon>Pseudomonadati</taxon>
        <taxon>Bacteroidota</taxon>
        <taxon>Bacteroidia</taxon>
        <taxon>Bacteroidales</taxon>
        <taxon>Porphyromonadaceae</taxon>
        <taxon>Porphyromonas</taxon>
    </lineage>
</organism>
<evidence type="ECO:0000256" key="2">
    <source>
        <dbReference type="SAM" id="SignalP"/>
    </source>
</evidence>
<protein>
    <submittedName>
        <fullName evidence="3">Tetratricopeptide repeat protein</fullName>
    </submittedName>
</protein>
<keyword evidence="2" id="KW-0732">Signal</keyword>
<comment type="caution">
    <text evidence="3">The sequence shown here is derived from an EMBL/GenBank/DDBJ whole genome shotgun (WGS) entry which is preliminary data.</text>
</comment>
<sequence>MKLKNLLITSILVLLATALTLGAQTGVETGTPFGSGDDSIQCRQNISLFTTYVKAKNFKEAYPFWLEALEKCPGSTKNIYLYGVQIINWKIEKAENDAARQDAIEKLFKLYDMRIKYFGDDPKYGKDYITTAKINDYLRLYGDKVSYDKIYEWAKPVVDEMGDQTESQLVYFFVFSSMNKAIGNPSWHEHYVDDYMTGNGILQADVDNLTEAGDTVKLQHLQTLKGQLDELFATSGLADCNMLIKIYGEGLEKNKDNVKYLQAMLDMFRYAKCENSPLYATASRYLYNIKPTAASAMGLASDCINKGQMSQAKQYLIDAVSLTSDKRLQATAYYTLGVIDMKAHSYASARQYCNKAMAANPSFGAPLILIAQMYAASAKSIFPGDPLRQRLVYGLAIDKLQRARSIDSSVSGEAGRLISQYSRQLPSQQDIFFDPNLNVGDSFYVGGWIGESTRIR</sequence>
<dbReference type="InterPro" id="IPR011990">
    <property type="entry name" value="TPR-like_helical_dom_sf"/>
</dbReference>
<accession>C2MD25</accession>
<keyword evidence="4" id="KW-1185">Reference proteome</keyword>
<dbReference type="STRING" id="596327.PORUE0001_0346"/>
<dbReference type="SUPFAM" id="SSF48452">
    <property type="entry name" value="TPR-like"/>
    <property type="match status" value="1"/>
</dbReference>
<gene>
    <name evidence="3" type="ORF">PORUE0001_0346</name>
</gene>
<dbReference type="RefSeq" id="WP_007365817.1">
    <property type="nucleotide sequence ID" value="NZ_ACLR01000182.1"/>
</dbReference>
<feature type="repeat" description="TPR" evidence="1">
    <location>
        <begin position="330"/>
        <end position="363"/>
    </location>
</feature>